<evidence type="ECO:0000259" key="2">
    <source>
        <dbReference type="SMART" id="SM00912"/>
    </source>
</evidence>
<proteinExistence type="predicted"/>
<dbReference type="InterPro" id="IPR012334">
    <property type="entry name" value="Pectin_lyas_fold"/>
</dbReference>
<dbReference type="AlphaFoldDB" id="A0A7C3ZXR5"/>
<dbReference type="Gene3D" id="2.160.20.10">
    <property type="entry name" value="Single-stranded right-handed beta-helix, Pectin lyase-like"/>
    <property type="match status" value="2"/>
</dbReference>
<feature type="domain" description="Filamentous haemagglutinin FhaB/tRNA nuclease CdiA-like TPS" evidence="2">
    <location>
        <begin position="32"/>
        <end position="143"/>
    </location>
</feature>
<organism evidence="3">
    <name type="scientific">Planktothricoides sp. SpSt-374</name>
    <dbReference type="NCBI Taxonomy" id="2282167"/>
    <lineage>
        <taxon>Bacteria</taxon>
        <taxon>Bacillati</taxon>
        <taxon>Cyanobacteriota</taxon>
        <taxon>Cyanophyceae</taxon>
        <taxon>Oscillatoriophycideae</taxon>
        <taxon>Oscillatoriales</taxon>
        <taxon>Oscillatoriaceae</taxon>
        <taxon>Planktothricoides</taxon>
    </lineage>
</organism>
<dbReference type="SMART" id="SM00912">
    <property type="entry name" value="Haemagg_act"/>
    <property type="match status" value="1"/>
</dbReference>
<protein>
    <submittedName>
        <fullName evidence="3">Filamentous hemagglutinin N-terminal domain-containing protein</fullName>
    </submittedName>
</protein>
<evidence type="ECO:0000313" key="3">
    <source>
        <dbReference type="EMBL" id="HGG02048.1"/>
    </source>
</evidence>
<dbReference type="InterPro" id="IPR008638">
    <property type="entry name" value="FhaB/CdiA-like_TPS"/>
</dbReference>
<dbReference type="Pfam" id="PF05860">
    <property type="entry name" value="TPS"/>
    <property type="match status" value="1"/>
</dbReference>
<gene>
    <name evidence="3" type="ORF">ENR15_15745</name>
</gene>
<dbReference type="InterPro" id="IPR011050">
    <property type="entry name" value="Pectin_lyase_fold/virulence"/>
</dbReference>
<name>A0A7C3ZXR5_9CYAN</name>
<dbReference type="NCBIfam" id="TIGR01901">
    <property type="entry name" value="adhes_NPXG"/>
    <property type="match status" value="1"/>
</dbReference>
<sequence>MKHSTPGTIITLIIATSGVTAPATVSAQIIPDATLPINSIVTQDGNNLQITGGTTAGGNLFHSFQEFSLPTGSTAHFHNSASIANIFARITGNSISNIDGLIESNGSANLYLINPNGIIFGANASLNVGGSFFATTANTVIFNDGQIFSTENPAASNPLLTINVPIGLQFGSGGGIQVTDSGVNFFTEPAISTFIDLANREITSQQMALASDVGLRVLNGKTIGLFGGFLDLDGAVLAAPQGNIQLQAITSGEISLGNHSFGGGDTLYNDVKISGNSALITSGIGGGRIEISGRRLAISDRSQVRADTFGTLPGGTVTLFASEAVEINTASTIGVQTFGAATAGEVMVETGNLTITGGSWVHANSLAAGTAGNITIRASEAVELRDAPNRGFTALAEVLDASSLVGPGSGGTVTVETRQFVARDGARVGVQTLGAGNGGTITLRVSESVEVSGVSADGELVSHLSAGTFGSGDAGNVTVETQRVAVRDGGAIGAFTRPDTDGEGGIVRIVATEGVEVVGTTPDGRFSSTLSAVTGGRGAAGSIAVETGRFTVHDRALVEARTTGQGSAGDINISSSNIRVQNQGNITVSGSSSGIPGNIHITAQNLHLEGNSTVSAESATGKGGNITLQATDIRIRQQSNITAAGSQTGNITTEGNININAETLLLLENSNITTSAVDPQGGSNITINTLPGKELVLLKSPDSTINAVGELTIEGYNQVQPPDIPTPDITNIDNLITNQCQDTSGSSFFITGRGGIPPSPTQPLTPTATTLTWATPSQDSSHNPPPNHQPPIVEANGWTVAPDGTIVLRHWSVCRGKASAPRSPGQM</sequence>
<reference evidence="3" key="1">
    <citation type="journal article" date="2020" name="mSystems">
        <title>Genome- and Community-Level Interaction Insights into Carbon Utilization and Element Cycling Functions of Hydrothermarchaeota in Hydrothermal Sediment.</title>
        <authorList>
            <person name="Zhou Z."/>
            <person name="Liu Y."/>
            <person name="Xu W."/>
            <person name="Pan J."/>
            <person name="Luo Z.H."/>
            <person name="Li M."/>
        </authorList>
    </citation>
    <scope>NUCLEOTIDE SEQUENCE [LARGE SCALE GENOMIC DNA]</scope>
    <source>
        <strain evidence="3">SpSt-374</strain>
    </source>
</reference>
<dbReference type="EMBL" id="DSPX01000160">
    <property type="protein sequence ID" value="HGG02048.1"/>
    <property type="molecule type" value="Genomic_DNA"/>
</dbReference>
<dbReference type="SUPFAM" id="SSF51126">
    <property type="entry name" value="Pectin lyase-like"/>
    <property type="match status" value="3"/>
</dbReference>
<evidence type="ECO:0000256" key="1">
    <source>
        <dbReference type="SAM" id="MobiDB-lite"/>
    </source>
</evidence>
<feature type="compositionally biased region" description="Low complexity" evidence="1">
    <location>
        <begin position="764"/>
        <end position="782"/>
    </location>
</feature>
<comment type="caution">
    <text evidence="3">The sequence shown here is derived from an EMBL/GenBank/DDBJ whole genome shotgun (WGS) entry which is preliminary data.</text>
</comment>
<feature type="region of interest" description="Disordered" evidence="1">
    <location>
        <begin position="756"/>
        <end position="796"/>
    </location>
</feature>
<accession>A0A7C3ZXR5</accession>